<evidence type="ECO:0000256" key="1">
    <source>
        <dbReference type="SAM" id="MobiDB-lite"/>
    </source>
</evidence>
<dbReference type="Proteomes" id="UP000178272">
    <property type="component" value="Unassembled WGS sequence"/>
</dbReference>
<sequence length="69" mass="7680">MLVWDHKLDHTILLGGKGAAGEVDARFVEVTGYPNGGISSHFPVQEPEQEGEGRKTRSVFYDLQDHKDL</sequence>
<evidence type="ECO:0000313" key="2">
    <source>
        <dbReference type="EMBL" id="OGY12777.1"/>
    </source>
</evidence>
<accession>A0A1G1VBX2</accession>
<evidence type="ECO:0000313" key="3">
    <source>
        <dbReference type="Proteomes" id="UP000178272"/>
    </source>
</evidence>
<name>A0A1G1VBX2_9BACT</name>
<proteinExistence type="predicted"/>
<gene>
    <name evidence="2" type="ORF">A3F61_01535</name>
</gene>
<organism evidence="2 3">
    <name type="scientific">Candidatus Blackburnbacteria bacterium RIFCSPHIGHO2_12_FULL_41_13b</name>
    <dbReference type="NCBI Taxonomy" id="1797517"/>
    <lineage>
        <taxon>Bacteria</taxon>
        <taxon>Candidatus Blackburniibacteriota</taxon>
    </lineage>
</organism>
<dbReference type="AlphaFoldDB" id="A0A1G1VBX2"/>
<reference evidence="2 3" key="1">
    <citation type="journal article" date="2016" name="Nat. Commun.">
        <title>Thousands of microbial genomes shed light on interconnected biogeochemical processes in an aquifer system.</title>
        <authorList>
            <person name="Anantharaman K."/>
            <person name="Brown C.T."/>
            <person name="Hug L.A."/>
            <person name="Sharon I."/>
            <person name="Castelle C.J."/>
            <person name="Probst A.J."/>
            <person name="Thomas B.C."/>
            <person name="Singh A."/>
            <person name="Wilkins M.J."/>
            <person name="Karaoz U."/>
            <person name="Brodie E.L."/>
            <person name="Williams K.H."/>
            <person name="Hubbard S.S."/>
            <person name="Banfield J.F."/>
        </authorList>
    </citation>
    <scope>NUCLEOTIDE SEQUENCE [LARGE SCALE GENOMIC DNA]</scope>
</reference>
<feature type="region of interest" description="Disordered" evidence="1">
    <location>
        <begin position="38"/>
        <end position="58"/>
    </location>
</feature>
<comment type="caution">
    <text evidence="2">The sequence shown here is derived from an EMBL/GenBank/DDBJ whole genome shotgun (WGS) entry which is preliminary data.</text>
</comment>
<protein>
    <submittedName>
        <fullName evidence="2">Uncharacterized protein</fullName>
    </submittedName>
</protein>
<dbReference type="EMBL" id="MHCA01000006">
    <property type="protein sequence ID" value="OGY12777.1"/>
    <property type="molecule type" value="Genomic_DNA"/>
</dbReference>